<keyword evidence="2" id="KW-0378">Hydrolase</keyword>
<evidence type="ECO:0000256" key="5">
    <source>
        <dbReference type="PROSITE-ProRule" id="PRU00124"/>
    </source>
</evidence>
<evidence type="ECO:0000256" key="4">
    <source>
        <dbReference type="ARBA" id="ARBA00023157"/>
    </source>
</evidence>
<dbReference type="GO" id="GO:0006508">
    <property type="term" value="P:proteolysis"/>
    <property type="evidence" value="ECO:0007669"/>
    <property type="project" value="UniProtKB-KW"/>
</dbReference>
<evidence type="ECO:0000313" key="9">
    <source>
        <dbReference type="Proteomes" id="UP001153269"/>
    </source>
</evidence>
<dbReference type="SMART" id="SM00192">
    <property type="entry name" value="LDLa"/>
    <property type="match status" value="1"/>
</dbReference>
<sequence length="143" mass="15819">MESMREGYSRSPQALMGLSCVGRFRCGSSSQCISSSAQCDGKVDCDNGEDELGCVRLSGKSSVLQVQKGGSWRTVCSEEWNNWLGVSACKQLGYTRYVESFFISLTSIEQELQHNLVSISLNKSRIIKLQNTTTLRISTISRC</sequence>
<keyword evidence="9" id="KW-1185">Reference proteome</keyword>
<comment type="caution">
    <text evidence="6">Lacks conserved residue(s) required for the propagation of feature annotation.</text>
</comment>
<dbReference type="Gene3D" id="4.10.400.10">
    <property type="entry name" value="Low-density Lipoprotein Receptor"/>
    <property type="match status" value="1"/>
</dbReference>
<dbReference type="PROSITE" id="PS50068">
    <property type="entry name" value="LDLRA_2"/>
    <property type="match status" value="1"/>
</dbReference>
<keyword evidence="3" id="KW-0720">Serine protease</keyword>
<dbReference type="GO" id="GO:0008236">
    <property type="term" value="F:serine-type peptidase activity"/>
    <property type="evidence" value="ECO:0007669"/>
    <property type="project" value="UniProtKB-KW"/>
</dbReference>
<dbReference type="InterPro" id="IPR036772">
    <property type="entry name" value="SRCR-like_dom_sf"/>
</dbReference>
<comment type="caution">
    <text evidence="8">The sequence shown here is derived from an EMBL/GenBank/DDBJ whole genome shotgun (WGS) entry which is preliminary data.</text>
</comment>
<evidence type="ECO:0000256" key="2">
    <source>
        <dbReference type="ARBA" id="ARBA00022801"/>
    </source>
</evidence>
<evidence type="ECO:0000256" key="6">
    <source>
        <dbReference type="PROSITE-ProRule" id="PRU00196"/>
    </source>
</evidence>
<evidence type="ECO:0000259" key="7">
    <source>
        <dbReference type="PROSITE" id="PS50287"/>
    </source>
</evidence>
<dbReference type="CDD" id="cd00112">
    <property type="entry name" value="LDLa"/>
    <property type="match status" value="1"/>
</dbReference>
<dbReference type="InterPro" id="IPR023415">
    <property type="entry name" value="LDLR_class-A_CS"/>
</dbReference>
<dbReference type="Proteomes" id="UP001153269">
    <property type="component" value="Unassembled WGS sequence"/>
</dbReference>
<dbReference type="AlphaFoldDB" id="A0A9N7Y9S1"/>
<dbReference type="SUPFAM" id="SSF56487">
    <property type="entry name" value="SRCR-like"/>
    <property type="match status" value="1"/>
</dbReference>
<dbReference type="Pfam" id="PF00057">
    <property type="entry name" value="Ldl_recept_a"/>
    <property type="match status" value="1"/>
</dbReference>
<reference evidence="8" key="1">
    <citation type="submission" date="2020-03" db="EMBL/GenBank/DDBJ databases">
        <authorList>
            <person name="Weist P."/>
        </authorList>
    </citation>
    <scope>NUCLEOTIDE SEQUENCE</scope>
</reference>
<name>A0A9N7Y9S1_PLEPL</name>
<dbReference type="Gene3D" id="3.10.250.10">
    <property type="entry name" value="SRCR-like domain"/>
    <property type="match status" value="1"/>
</dbReference>
<evidence type="ECO:0000256" key="3">
    <source>
        <dbReference type="ARBA" id="ARBA00022825"/>
    </source>
</evidence>
<feature type="disulfide bond" evidence="5">
    <location>
        <begin position="39"/>
        <end position="54"/>
    </location>
</feature>
<dbReference type="PROSITE" id="PS01209">
    <property type="entry name" value="LDLRA_1"/>
    <property type="match status" value="1"/>
</dbReference>
<dbReference type="Pfam" id="PF15494">
    <property type="entry name" value="SRCR_2"/>
    <property type="match status" value="1"/>
</dbReference>
<dbReference type="InterPro" id="IPR036055">
    <property type="entry name" value="LDL_receptor-like_sf"/>
</dbReference>
<gene>
    <name evidence="8" type="ORF">PLEPLA_LOCUS5693</name>
</gene>
<dbReference type="InterPro" id="IPR002172">
    <property type="entry name" value="LDrepeatLR_classA_rpt"/>
</dbReference>
<dbReference type="EMBL" id="CADEAL010000289">
    <property type="protein sequence ID" value="CAB1417873.1"/>
    <property type="molecule type" value="Genomic_DNA"/>
</dbReference>
<evidence type="ECO:0000256" key="1">
    <source>
        <dbReference type="ARBA" id="ARBA00022670"/>
    </source>
</evidence>
<dbReference type="PROSITE" id="PS50287">
    <property type="entry name" value="SRCR_2"/>
    <property type="match status" value="1"/>
</dbReference>
<dbReference type="SUPFAM" id="SSF57424">
    <property type="entry name" value="LDL receptor-like module"/>
    <property type="match status" value="1"/>
</dbReference>
<evidence type="ECO:0000313" key="8">
    <source>
        <dbReference type="EMBL" id="CAB1417873.1"/>
    </source>
</evidence>
<organism evidence="8 9">
    <name type="scientific">Pleuronectes platessa</name>
    <name type="common">European plaice</name>
    <dbReference type="NCBI Taxonomy" id="8262"/>
    <lineage>
        <taxon>Eukaryota</taxon>
        <taxon>Metazoa</taxon>
        <taxon>Chordata</taxon>
        <taxon>Craniata</taxon>
        <taxon>Vertebrata</taxon>
        <taxon>Euteleostomi</taxon>
        <taxon>Actinopterygii</taxon>
        <taxon>Neopterygii</taxon>
        <taxon>Teleostei</taxon>
        <taxon>Neoteleostei</taxon>
        <taxon>Acanthomorphata</taxon>
        <taxon>Carangaria</taxon>
        <taxon>Pleuronectiformes</taxon>
        <taxon>Pleuronectoidei</taxon>
        <taxon>Pleuronectidae</taxon>
        <taxon>Pleuronectes</taxon>
    </lineage>
</organism>
<proteinExistence type="predicted"/>
<feature type="domain" description="SRCR" evidence="7">
    <location>
        <begin position="43"/>
        <end position="93"/>
    </location>
</feature>
<keyword evidence="4 5" id="KW-1015">Disulfide bond</keyword>
<dbReference type="GO" id="GO:0016020">
    <property type="term" value="C:membrane"/>
    <property type="evidence" value="ECO:0007669"/>
    <property type="project" value="InterPro"/>
</dbReference>
<accession>A0A9N7Y9S1</accession>
<protein>
    <recommendedName>
        <fullName evidence="7">SRCR domain-containing protein</fullName>
    </recommendedName>
</protein>
<feature type="disulfide bond" evidence="5">
    <location>
        <begin position="20"/>
        <end position="32"/>
    </location>
</feature>
<dbReference type="InterPro" id="IPR001190">
    <property type="entry name" value="SRCR"/>
</dbReference>
<keyword evidence="1" id="KW-0645">Protease</keyword>